<dbReference type="SUPFAM" id="SSF51182">
    <property type="entry name" value="RmlC-like cupins"/>
    <property type="match status" value="1"/>
</dbReference>
<dbReference type="CDD" id="cd02208">
    <property type="entry name" value="cupin_RmlC-like"/>
    <property type="match status" value="2"/>
</dbReference>
<dbReference type="EMBL" id="JABVEC010000044">
    <property type="protein sequence ID" value="MBC6470617.1"/>
    <property type="molecule type" value="Genomic_DNA"/>
</dbReference>
<proteinExistence type="predicted"/>
<dbReference type="RefSeq" id="WP_187247659.1">
    <property type="nucleotide sequence ID" value="NZ_BAAAOK010000005.1"/>
</dbReference>
<reference evidence="4 5" key="1">
    <citation type="submission" date="2020-06" db="EMBL/GenBank/DDBJ databases">
        <title>Actinomadura xiongansis sp. nov., isolated from soil of Baiyangdian.</title>
        <authorList>
            <person name="Zhang X."/>
        </authorList>
    </citation>
    <scope>NUCLEOTIDE SEQUENCE [LARGE SCALE GENOMIC DNA]</scope>
    <source>
        <strain evidence="4 5">HBUM206468</strain>
    </source>
</reference>
<comment type="caution">
    <text evidence="4">The sequence shown here is derived from an EMBL/GenBank/DDBJ whole genome shotgun (WGS) entry which is preliminary data.</text>
</comment>
<dbReference type="InterPro" id="IPR014710">
    <property type="entry name" value="RmlC-like_jellyroll"/>
</dbReference>
<dbReference type="Pfam" id="PF00190">
    <property type="entry name" value="Cupin_1"/>
    <property type="match status" value="1"/>
</dbReference>
<evidence type="ECO:0000259" key="3">
    <source>
        <dbReference type="Pfam" id="PF07883"/>
    </source>
</evidence>
<dbReference type="InterPro" id="IPR006045">
    <property type="entry name" value="Cupin_1"/>
</dbReference>
<keyword evidence="1" id="KW-0479">Metal-binding</keyword>
<protein>
    <submittedName>
        <fullName evidence="4">Cupin domain-containing protein</fullName>
    </submittedName>
</protein>
<dbReference type="PANTHER" id="PTHR35848">
    <property type="entry name" value="OXALATE-BINDING PROTEIN"/>
    <property type="match status" value="1"/>
</dbReference>
<dbReference type="Pfam" id="PF07883">
    <property type="entry name" value="Cupin_2"/>
    <property type="match status" value="1"/>
</dbReference>
<dbReference type="Gene3D" id="2.60.120.10">
    <property type="entry name" value="Jelly Rolls"/>
    <property type="match status" value="2"/>
</dbReference>
<keyword evidence="5" id="KW-1185">Reference proteome</keyword>
<feature type="domain" description="Cupin type-2" evidence="3">
    <location>
        <begin position="75"/>
        <end position="141"/>
    </location>
</feature>
<evidence type="ECO:0000256" key="1">
    <source>
        <dbReference type="ARBA" id="ARBA00022723"/>
    </source>
</evidence>
<dbReference type="PANTHER" id="PTHR35848:SF6">
    <property type="entry name" value="CUPIN TYPE-2 DOMAIN-CONTAINING PROTEIN"/>
    <property type="match status" value="1"/>
</dbReference>
<sequence>MGKKGRVFVRGLTSETYGLNKFRHEQLAAPRVRDDSVVVDDAKVGHSGDSAQSRTWWRVGPGDDPFLTQTLQVHFVELPAQTSNHGHGHQNEAAFYILEGAGYEIHDDQRYDWKQGDLVFVHTDSVHRHFNPYDEKAVALVMKAKCTWMFMGLIQQGRSGPIDRPEDFGEREDWSRIWTPGVLERKKVVTPSDGVWETTPMGRLRVMNSAAMTENRQFGVDVFELTIPAASRSGKHWKMADEILYVLDGEGYSLHWEVEAEIAEKYYARIAKEPTRHEIKKGDTLYVPQNTIAQHFAADGTPLHLLSVQNRVFKHLGYDAVHYFEDAPEYASSSLTGATAGR</sequence>
<dbReference type="InterPro" id="IPR013096">
    <property type="entry name" value="Cupin_2"/>
</dbReference>
<dbReference type="InterPro" id="IPR011051">
    <property type="entry name" value="RmlC_Cupin_sf"/>
</dbReference>
<name>A0ABR7M0K0_9ACTN</name>
<gene>
    <name evidence="4" type="ORF">HKK74_34765</name>
</gene>
<organism evidence="4 5">
    <name type="scientific">Actinomadura alba</name>
    <dbReference type="NCBI Taxonomy" id="406431"/>
    <lineage>
        <taxon>Bacteria</taxon>
        <taxon>Bacillati</taxon>
        <taxon>Actinomycetota</taxon>
        <taxon>Actinomycetes</taxon>
        <taxon>Streptosporangiales</taxon>
        <taxon>Thermomonosporaceae</taxon>
        <taxon>Actinomadura</taxon>
    </lineage>
</organism>
<dbReference type="InterPro" id="IPR051610">
    <property type="entry name" value="GPI/OXD"/>
</dbReference>
<dbReference type="Proteomes" id="UP000805614">
    <property type="component" value="Unassembled WGS sequence"/>
</dbReference>
<evidence type="ECO:0000259" key="2">
    <source>
        <dbReference type="Pfam" id="PF00190"/>
    </source>
</evidence>
<accession>A0ABR7M0K0</accession>
<evidence type="ECO:0000313" key="4">
    <source>
        <dbReference type="EMBL" id="MBC6470617.1"/>
    </source>
</evidence>
<evidence type="ECO:0000313" key="5">
    <source>
        <dbReference type="Proteomes" id="UP000805614"/>
    </source>
</evidence>
<feature type="domain" description="Cupin type-1" evidence="2">
    <location>
        <begin position="200"/>
        <end position="303"/>
    </location>
</feature>